<protein>
    <submittedName>
        <fullName evidence="1">Uncharacterized protein</fullName>
    </submittedName>
</protein>
<name>A0A0F7LA51_9VIRU</name>
<organism evidence="1">
    <name type="scientific">uncultured marine virus</name>
    <dbReference type="NCBI Taxonomy" id="186617"/>
    <lineage>
        <taxon>Viruses</taxon>
        <taxon>environmental samples</taxon>
    </lineage>
</organism>
<dbReference type="EMBL" id="KR029602">
    <property type="protein sequence ID" value="AKH48277.1"/>
    <property type="molecule type" value="Genomic_DNA"/>
</dbReference>
<reference evidence="1" key="1">
    <citation type="journal article" date="2015" name="Front. Microbiol.">
        <title>Combining genomic sequencing methods to explore viral diversity and reveal potential virus-host interactions.</title>
        <authorList>
            <person name="Chow C.E."/>
            <person name="Winget D.M."/>
            <person name="White R.A.III."/>
            <person name="Hallam S.J."/>
            <person name="Suttle C.A."/>
        </authorList>
    </citation>
    <scope>NUCLEOTIDE SEQUENCE</scope>
    <source>
        <strain evidence="1">Oxic1_7</strain>
    </source>
</reference>
<sequence length="60" mass="6497">MLIAIHPYPSTSFLKSSRSRGAGKCVANGSMSRRSEVVTKQGYSFTDSISLSSRPLSFDP</sequence>
<reference evidence="1" key="2">
    <citation type="submission" date="2015-03" db="EMBL/GenBank/DDBJ databases">
        <authorList>
            <person name="Chow C.-E.T."/>
            <person name="Winget D.M."/>
            <person name="White R.A.III."/>
            <person name="Hallam S.J."/>
            <person name="Suttle C.A."/>
        </authorList>
    </citation>
    <scope>NUCLEOTIDE SEQUENCE</scope>
    <source>
        <strain evidence="1">Oxic1_7</strain>
    </source>
</reference>
<evidence type="ECO:0000313" key="1">
    <source>
        <dbReference type="EMBL" id="AKH48277.1"/>
    </source>
</evidence>
<proteinExistence type="predicted"/>
<accession>A0A0F7LA51</accession>